<dbReference type="GO" id="GO:0007018">
    <property type="term" value="P:microtubule-based movement"/>
    <property type="evidence" value="ECO:0007669"/>
    <property type="project" value="InterPro"/>
</dbReference>
<keyword evidence="6" id="KW-1185">Reference proteome</keyword>
<dbReference type="EMBL" id="JARYMX010000003">
    <property type="protein sequence ID" value="KAJ9557214.1"/>
    <property type="molecule type" value="Genomic_DNA"/>
</dbReference>
<evidence type="ECO:0000259" key="4">
    <source>
        <dbReference type="PROSITE" id="PS50067"/>
    </source>
</evidence>
<sequence length="509" mass="55952">MQKLKRLGDSRTSAYRVTEHFRYLNNLLQLSQELKNTLSTAKTGVQSMRNDYLEEADNLGTHVRSVCQAAAGYKKVLDENRKLYNQVQDLKGNIRIYCRIRPFLPGQENCATSVDYTDDDTVTVIVPMKNGKEGRKASMFTKVFGPTATQDDVFGDTQPLVRSVLDGFNTGPSELDPETVGVNYRALKDLFIISDERKDDTAYEISVNMVEIYNDDVRDLLVTDGIEIHNGKLINLPDATLVPVTSTEEVINLINLSKKNRAVTPTDTDDGGSRSHTFLTVHVVGKDLTTGTKTRGCMHLVDLAGSEKSDDSEDDAISKSLSSFGDVMVSLALKSSKINYKNSKLTQLLQDALGGQTKILVFVHVHPALDEALETVNTLKFIERFSTVEGGAGKSGEVRELKEQIALLKAALAKRDGGDGQPLEMQLKNSASLQDLQSADSAANDTEDEDDSKKAANLFDLKAEHDLFLMALRSLLTPVFAFSSGVEKNRQQQQQKKPAAAAAPKKKGK</sequence>
<dbReference type="InterPro" id="IPR027640">
    <property type="entry name" value="Kinesin-like_fam"/>
</dbReference>
<evidence type="ECO:0000313" key="5">
    <source>
        <dbReference type="EMBL" id="KAJ9557214.1"/>
    </source>
</evidence>
<dbReference type="GO" id="GO:0008017">
    <property type="term" value="F:microtubule binding"/>
    <property type="evidence" value="ECO:0007669"/>
    <property type="project" value="InterPro"/>
</dbReference>
<accession>A0AA38TBY0</accession>
<dbReference type="GO" id="GO:0005524">
    <property type="term" value="F:ATP binding"/>
    <property type="evidence" value="ECO:0007669"/>
    <property type="project" value="InterPro"/>
</dbReference>
<dbReference type="Proteomes" id="UP001172457">
    <property type="component" value="Chromosome 3"/>
</dbReference>
<dbReference type="SMART" id="SM00129">
    <property type="entry name" value="KISc"/>
    <property type="match status" value="1"/>
</dbReference>
<name>A0AA38TBY0_9ASTR</name>
<dbReference type="InterPro" id="IPR001752">
    <property type="entry name" value="Kinesin_motor_dom"/>
</dbReference>
<evidence type="ECO:0000256" key="3">
    <source>
        <dbReference type="SAM" id="MobiDB-lite"/>
    </source>
</evidence>
<comment type="caution">
    <text evidence="5">The sequence shown here is derived from an EMBL/GenBank/DDBJ whole genome shotgun (WGS) entry which is preliminary data.</text>
</comment>
<feature type="region of interest" description="Disordered" evidence="3">
    <location>
        <begin position="485"/>
        <end position="509"/>
    </location>
</feature>
<dbReference type="SUPFAM" id="SSF52540">
    <property type="entry name" value="P-loop containing nucleoside triphosphate hydrolases"/>
    <property type="match status" value="1"/>
</dbReference>
<organism evidence="5 6">
    <name type="scientific">Centaurea solstitialis</name>
    <name type="common">yellow star-thistle</name>
    <dbReference type="NCBI Taxonomy" id="347529"/>
    <lineage>
        <taxon>Eukaryota</taxon>
        <taxon>Viridiplantae</taxon>
        <taxon>Streptophyta</taxon>
        <taxon>Embryophyta</taxon>
        <taxon>Tracheophyta</taxon>
        <taxon>Spermatophyta</taxon>
        <taxon>Magnoliopsida</taxon>
        <taxon>eudicotyledons</taxon>
        <taxon>Gunneridae</taxon>
        <taxon>Pentapetalae</taxon>
        <taxon>asterids</taxon>
        <taxon>campanulids</taxon>
        <taxon>Asterales</taxon>
        <taxon>Asteraceae</taxon>
        <taxon>Carduoideae</taxon>
        <taxon>Cardueae</taxon>
        <taxon>Centaureinae</taxon>
        <taxon>Centaurea</taxon>
    </lineage>
</organism>
<feature type="domain" description="Kinesin motor" evidence="4">
    <location>
        <begin position="93"/>
        <end position="388"/>
    </location>
</feature>
<protein>
    <recommendedName>
        <fullName evidence="4">Kinesin motor domain-containing protein</fullName>
    </recommendedName>
</protein>
<dbReference type="PRINTS" id="PR00380">
    <property type="entry name" value="KINESINHEAVY"/>
</dbReference>
<feature type="compositionally biased region" description="Low complexity" evidence="3">
    <location>
        <begin position="491"/>
        <end position="503"/>
    </location>
</feature>
<evidence type="ECO:0000256" key="2">
    <source>
        <dbReference type="PROSITE-ProRule" id="PRU00283"/>
    </source>
</evidence>
<evidence type="ECO:0000256" key="1">
    <source>
        <dbReference type="ARBA" id="ARBA00023175"/>
    </source>
</evidence>
<dbReference type="PANTHER" id="PTHR47972">
    <property type="entry name" value="KINESIN-LIKE PROTEIN KLP-3"/>
    <property type="match status" value="1"/>
</dbReference>
<dbReference type="InterPro" id="IPR036961">
    <property type="entry name" value="Kinesin_motor_dom_sf"/>
</dbReference>
<dbReference type="AlphaFoldDB" id="A0AA38TBY0"/>
<keyword evidence="1" id="KW-0505">Motor protein</keyword>
<proteinExistence type="inferred from homology"/>
<dbReference type="GO" id="GO:0015630">
    <property type="term" value="C:microtubule cytoskeleton"/>
    <property type="evidence" value="ECO:0007669"/>
    <property type="project" value="TreeGrafter"/>
</dbReference>
<dbReference type="PROSITE" id="PS50067">
    <property type="entry name" value="KINESIN_MOTOR_2"/>
    <property type="match status" value="1"/>
</dbReference>
<dbReference type="GO" id="GO:0003777">
    <property type="term" value="F:microtubule motor activity"/>
    <property type="evidence" value="ECO:0007669"/>
    <property type="project" value="InterPro"/>
</dbReference>
<dbReference type="PANTHER" id="PTHR47972:SF61">
    <property type="entry name" value="MINUS-END-DIRECTED KINESIN ATPASE"/>
    <property type="match status" value="1"/>
</dbReference>
<evidence type="ECO:0000313" key="6">
    <source>
        <dbReference type="Proteomes" id="UP001172457"/>
    </source>
</evidence>
<comment type="caution">
    <text evidence="2">Lacks conserved residue(s) required for the propagation of feature annotation.</text>
</comment>
<dbReference type="Gene3D" id="3.40.850.10">
    <property type="entry name" value="Kinesin motor domain"/>
    <property type="match status" value="1"/>
</dbReference>
<dbReference type="Pfam" id="PF00225">
    <property type="entry name" value="Kinesin"/>
    <property type="match status" value="1"/>
</dbReference>
<gene>
    <name evidence="5" type="ORF">OSB04_011828</name>
</gene>
<reference evidence="5" key="1">
    <citation type="submission" date="2023-03" db="EMBL/GenBank/DDBJ databases">
        <title>Chromosome-scale reference genome and RAD-based genetic map of yellow starthistle (Centaurea solstitialis) reveal putative structural variation and QTLs associated with invader traits.</title>
        <authorList>
            <person name="Reatini B."/>
            <person name="Cang F.A."/>
            <person name="Jiang Q."/>
            <person name="Mckibben M.T.W."/>
            <person name="Barker M.S."/>
            <person name="Rieseberg L.H."/>
            <person name="Dlugosch K.M."/>
        </authorList>
    </citation>
    <scope>NUCLEOTIDE SEQUENCE</scope>
    <source>
        <strain evidence="5">CAN-66</strain>
        <tissue evidence="5">Leaf</tissue>
    </source>
</reference>
<comment type="similarity">
    <text evidence="2">Belongs to the TRAFAC class myosin-kinesin ATPase superfamily. Kinesin family.</text>
</comment>
<dbReference type="InterPro" id="IPR027417">
    <property type="entry name" value="P-loop_NTPase"/>
</dbReference>